<dbReference type="EMBL" id="CAMPGE010007099">
    <property type="protein sequence ID" value="CAI2366027.1"/>
    <property type="molecule type" value="Genomic_DNA"/>
</dbReference>
<dbReference type="Gene3D" id="3.30.465.10">
    <property type="match status" value="1"/>
</dbReference>
<dbReference type="InterPro" id="IPR051264">
    <property type="entry name" value="FAD-oxidored/transferase_4"/>
</dbReference>
<dbReference type="InterPro" id="IPR036318">
    <property type="entry name" value="FAD-bd_PCMH-like_sf"/>
</dbReference>
<gene>
    <name evidence="7" type="ORF">ECRASSUSDP1_LOCUS7296</name>
</gene>
<evidence type="ECO:0000313" key="8">
    <source>
        <dbReference type="Proteomes" id="UP001295684"/>
    </source>
</evidence>
<dbReference type="Gene3D" id="3.30.43.10">
    <property type="entry name" value="Uridine Diphospho-n-acetylenolpyruvylglucosamine Reductase, domain 2"/>
    <property type="match status" value="1"/>
</dbReference>
<evidence type="ECO:0000256" key="1">
    <source>
        <dbReference type="ARBA" id="ARBA00001974"/>
    </source>
</evidence>
<evidence type="ECO:0000313" key="7">
    <source>
        <dbReference type="EMBL" id="CAI2366027.1"/>
    </source>
</evidence>
<evidence type="ECO:0000259" key="6">
    <source>
        <dbReference type="PROSITE" id="PS51387"/>
    </source>
</evidence>
<proteinExistence type="inferred from homology"/>
<dbReference type="GO" id="GO:0016491">
    <property type="term" value="F:oxidoreductase activity"/>
    <property type="evidence" value="ECO:0007669"/>
    <property type="project" value="UniProtKB-KW"/>
</dbReference>
<dbReference type="PANTHER" id="PTHR43716:SF1">
    <property type="entry name" value="D-2-HYDROXYGLUTARATE DEHYDROGENASE, MITOCHONDRIAL"/>
    <property type="match status" value="1"/>
</dbReference>
<dbReference type="FunFam" id="1.10.45.10:FF:000001">
    <property type="entry name" value="D-lactate dehydrogenase mitochondrial"/>
    <property type="match status" value="1"/>
</dbReference>
<name>A0AAD1XCH6_EUPCR</name>
<dbReference type="PANTHER" id="PTHR43716">
    <property type="entry name" value="D-2-HYDROXYGLUTARATE DEHYDROGENASE, MITOCHONDRIAL"/>
    <property type="match status" value="1"/>
</dbReference>
<comment type="caution">
    <text evidence="7">The sequence shown here is derived from an EMBL/GenBank/DDBJ whole genome shotgun (WGS) entry which is preliminary data.</text>
</comment>
<evidence type="ECO:0000256" key="4">
    <source>
        <dbReference type="ARBA" id="ARBA00022827"/>
    </source>
</evidence>
<dbReference type="InterPro" id="IPR016169">
    <property type="entry name" value="FAD-bd_PCMH_sub2"/>
</dbReference>
<evidence type="ECO:0000256" key="5">
    <source>
        <dbReference type="ARBA" id="ARBA00023002"/>
    </source>
</evidence>
<keyword evidence="3" id="KW-0285">Flavoprotein</keyword>
<dbReference type="Pfam" id="PF02913">
    <property type="entry name" value="FAD-oxidase_C"/>
    <property type="match status" value="1"/>
</dbReference>
<dbReference type="Gene3D" id="3.30.70.2190">
    <property type="match status" value="1"/>
</dbReference>
<dbReference type="Proteomes" id="UP001295684">
    <property type="component" value="Unassembled WGS sequence"/>
</dbReference>
<dbReference type="FunFam" id="3.30.465.10:FF:000001">
    <property type="entry name" value="D-2-hydroxyglutarate dehydrogenase, mitochondrial"/>
    <property type="match status" value="1"/>
</dbReference>
<dbReference type="InterPro" id="IPR016164">
    <property type="entry name" value="FAD-linked_Oxase-like_C"/>
</dbReference>
<dbReference type="InterPro" id="IPR016166">
    <property type="entry name" value="FAD-bd_PCMH"/>
</dbReference>
<dbReference type="Gene3D" id="3.30.70.2740">
    <property type="match status" value="1"/>
</dbReference>
<dbReference type="InterPro" id="IPR004113">
    <property type="entry name" value="FAD-bd_oxidored_4_C"/>
</dbReference>
<dbReference type="InterPro" id="IPR006094">
    <property type="entry name" value="Oxid_FAD_bind_N"/>
</dbReference>
<dbReference type="InterPro" id="IPR016167">
    <property type="entry name" value="FAD-bd_PCMH_sub1"/>
</dbReference>
<dbReference type="Pfam" id="PF01565">
    <property type="entry name" value="FAD_binding_4"/>
    <property type="match status" value="1"/>
</dbReference>
<evidence type="ECO:0000256" key="2">
    <source>
        <dbReference type="ARBA" id="ARBA00008000"/>
    </source>
</evidence>
<accession>A0AAD1XCH6</accession>
<organism evidence="7 8">
    <name type="scientific">Euplotes crassus</name>
    <dbReference type="NCBI Taxonomy" id="5936"/>
    <lineage>
        <taxon>Eukaryota</taxon>
        <taxon>Sar</taxon>
        <taxon>Alveolata</taxon>
        <taxon>Ciliophora</taxon>
        <taxon>Intramacronucleata</taxon>
        <taxon>Spirotrichea</taxon>
        <taxon>Hypotrichia</taxon>
        <taxon>Euplotida</taxon>
        <taxon>Euplotidae</taxon>
        <taxon>Moneuplotes</taxon>
    </lineage>
</organism>
<evidence type="ECO:0000256" key="3">
    <source>
        <dbReference type="ARBA" id="ARBA00022630"/>
    </source>
</evidence>
<dbReference type="GO" id="GO:0005739">
    <property type="term" value="C:mitochondrion"/>
    <property type="evidence" value="ECO:0007669"/>
    <property type="project" value="TreeGrafter"/>
</dbReference>
<sequence length="504" mass="56561">MLRYNKILGFQKSSSRRPTLHGLLKLSQCGYSKLNSDDVTHFKSILSKPEISVVEDQDDIASYNSDWWNLMRGKSQMVLRPSSTEEVSQVLKYCNSRHLPVVPQGGNTGLVGGSVPLNDEIIISLNRMNQIIGFDSSFSIVKTQAGVVLQRLIDYLQPFGYMPPVDLGARGSCQIGGNLATNAGGIKLLKYNSLHANTIGLKVVLPDGTILDDMRALRKDNTGYHLKHLFIGSEGTLGIITETAILCPKISAASNVALFALNSFDHVQEVLTASKEFLSENLTAIEYFDKECNLIMKDNTKIFNPLGYAHNYYLLIEISNFDDTSDVETNTKAIEQKFFKFFEQVSDYVQDGVIAQDKFQFNSIWELRERIVEGFVSQGLAFTYDFSLPIDKFPAFVERMSDRLGNHARTGGYGHIGDGNIHVQASIKGHDDLELYQKLETKLEPWVFDLVEEFEGSISAEHGIGSFKSPELHRNKSDEMIKTMGQMKQIFDPNRILNPNKLFQ</sequence>
<reference evidence="7" key="1">
    <citation type="submission" date="2023-07" db="EMBL/GenBank/DDBJ databases">
        <authorList>
            <consortium name="AG Swart"/>
            <person name="Singh M."/>
            <person name="Singh A."/>
            <person name="Seah K."/>
            <person name="Emmerich C."/>
        </authorList>
    </citation>
    <scope>NUCLEOTIDE SEQUENCE</scope>
    <source>
        <strain evidence="7">DP1</strain>
    </source>
</reference>
<dbReference type="InterPro" id="IPR016171">
    <property type="entry name" value="Vanillyl_alc_oxidase_C-sub2"/>
</dbReference>
<dbReference type="Gene3D" id="1.10.45.10">
    <property type="entry name" value="Vanillyl-alcohol Oxidase, Chain A, domain 4"/>
    <property type="match status" value="1"/>
</dbReference>
<keyword evidence="4" id="KW-0274">FAD</keyword>
<dbReference type="GO" id="GO:0071949">
    <property type="term" value="F:FAD binding"/>
    <property type="evidence" value="ECO:0007669"/>
    <property type="project" value="InterPro"/>
</dbReference>
<comment type="cofactor">
    <cofactor evidence="1">
        <name>FAD</name>
        <dbReference type="ChEBI" id="CHEBI:57692"/>
    </cofactor>
</comment>
<protein>
    <recommendedName>
        <fullName evidence="6">FAD-binding PCMH-type domain-containing protein</fullName>
    </recommendedName>
</protein>
<comment type="similarity">
    <text evidence="2">Belongs to the FAD-binding oxidoreductase/transferase type 4 family.</text>
</comment>
<dbReference type="PROSITE" id="PS51387">
    <property type="entry name" value="FAD_PCMH"/>
    <property type="match status" value="1"/>
</dbReference>
<dbReference type="FunFam" id="3.30.43.10:FF:000002">
    <property type="entry name" value="D-2-hydroxyglutarate dehydrogenase, mitochondrial"/>
    <property type="match status" value="1"/>
</dbReference>
<dbReference type="AlphaFoldDB" id="A0AAD1XCH6"/>
<dbReference type="SUPFAM" id="SSF55103">
    <property type="entry name" value="FAD-linked oxidases, C-terminal domain"/>
    <property type="match status" value="1"/>
</dbReference>
<dbReference type="SUPFAM" id="SSF56176">
    <property type="entry name" value="FAD-binding/transporter-associated domain-like"/>
    <property type="match status" value="1"/>
</dbReference>
<keyword evidence="8" id="KW-1185">Reference proteome</keyword>
<feature type="domain" description="FAD-binding PCMH-type" evidence="6">
    <location>
        <begin position="71"/>
        <end position="250"/>
    </location>
</feature>
<keyword evidence="5" id="KW-0560">Oxidoreductase</keyword>